<dbReference type="InterPro" id="IPR038086">
    <property type="entry name" value="DUF2789_sf"/>
</dbReference>
<evidence type="ECO:0008006" key="3">
    <source>
        <dbReference type="Google" id="ProtNLM"/>
    </source>
</evidence>
<organism evidence="1 2">
    <name type="scientific">Pseudoalteromonas luteoviolacea</name>
    <dbReference type="NCBI Taxonomy" id="43657"/>
    <lineage>
        <taxon>Bacteria</taxon>
        <taxon>Pseudomonadati</taxon>
        <taxon>Pseudomonadota</taxon>
        <taxon>Gammaproteobacteria</taxon>
        <taxon>Alteromonadales</taxon>
        <taxon>Pseudoalteromonadaceae</taxon>
        <taxon>Pseudoalteromonas</taxon>
    </lineage>
</organism>
<name>A0A0C1QFT2_9GAMM</name>
<dbReference type="Gene3D" id="1.10.10.1130">
    <property type="entry name" value="Uncharacterised protein PF10982, DUF2789"/>
    <property type="match status" value="1"/>
</dbReference>
<reference evidence="1 2" key="1">
    <citation type="submission" date="2014-12" db="EMBL/GenBank/DDBJ databases">
        <title>Draft Genome Sequence of Pseudoalteromonas luteoviolacea HI1.</title>
        <authorList>
            <person name="Asahina A.Y."/>
            <person name="Hadfield M.G."/>
        </authorList>
    </citation>
    <scope>NUCLEOTIDE SEQUENCE [LARGE SCALE GENOMIC DNA]</scope>
    <source>
        <strain evidence="1 2">HI1</strain>
    </source>
</reference>
<dbReference type="EMBL" id="JWIC01000004">
    <property type="protein sequence ID" value="KID58155.1"/>
    <property type="molecule type" value="Genomic_DNA"/>
</dbReference>
<dbReference type="InterPro" id="IPR021250">
    <property type="entry name" value="DUF2789"/>
</dbReference>
<gene>
    <name evidence="1" type="ORF">JF50_05470</name>
</gene>
<evidence type="ECO:0000313" key="2">
    <source>
        <dbReference type="Proteomes" id="UP000031327"/>
    </source>
</evidence>
<accession>A0A0C1QFT2</accession>
<dbReference type="AlphaFoldDB" id="A0A0C1QFT2"/>
<evidence type="ECO:0000313" key="1">
    <source>
        <dbReference type="EMBL" id="KID58155.1"/>
    </source>
</evidence>
<comment type="caution">
    <text evidence="1">The sequence shown here is derived from an EMBL/GenBank/DDBJ whole genome shotgun (WGS) entry which is preliminary data.</text>
</comment>
<dbReference type="Proteomes" id="UP000031327">
    <property type="component" value="Unassembled WGS sequence"/>
</dbReference>
<protein>
    <recommendedName>
        <fullName evidence="3">DUF2789 domain-containing protein</fullName>
    </recommendedName>
</protein>
<dbReference type="RefSeq" id="WP_039608450.1">
    <property type="nucleotide sequence ID" value="NZ_JWIC01000004.1"/>
</dbReference>
<sequence>MDNSYHSLNALFAQLGLDNSDEHISQFIDNNKLPSNTLIVDAPFWNQGQKHFIEESLREDADWSEIIDTLDTLLR</sequence>
<proteinExistence type="predicted"/>
<dbReference type="Pfam" id="PF10982">
    <property type="entry name" value="DUF2789"/>
    <property type="match status" value="1"/>
</dbReference>
<dbReference type="OrthoDB" id="5828847at2"/>